<dbReference type="AlphaFoldDB" id="A0ABC8R8X9"/>
<evidence type="ECO:0000256" key="1">
    <source>
        <dbReference type="SAM" id="MobiDB-lite"/>
    </source>
</evidence>
<proteinExistence type="predicted"/>
<dbReference type="EMBL" id="CAUOFW020001103">
    <property type="protein sequence ID" value="CAK9141187.1"/>
    <property type="molecule type" value="Genomic_DNA"/>
</dbReference>
<accession>A0ABC8R8X9</accession>
<sequence>MHLEECVNPVQDSATVAEASLAPVEEGQPPSTAKKTLSPSSAFDPPSMVQKALAENLNQRNKVNDRAEKHAWILWDQRLVVKVVDSHVQAPYS</sequence>
<protein>
    <submittedName>
        <fullName evidence="2">Uncharacterized protein</fullName>
    </submittedName>
</protein>
<reference evidence="2 3" key="1">
    <citation type="submission" date="2024-02" db="EMBL/GenBank/DDBJ databases">
        <authorList>
            <person name="Vignale AGUSTIN F."/>
            <person name="Sosa J E."/>
            <person name="Modenutti C."/>
        </authorList>
    </citation>
    <scope>NUCLEOTIDE SEQUENCE [LARGE SCALE GENOMIC DNA]</scope>
</reference>
<dbReference type="Proteomes" id="UP001642360">
    <property type="component" value="Unassembled WGS sequence"/>
</dbReference>
<comment type="caution">
    <text evidence="2">The sequence shown here is derived from an EMBL/GenBank/DDBJ whole genome shotgun (WGS) entry which is preliminary data.</text>
</comment>
<gene>
    <name evidence="2" type="ORF">ILEXP_LOCUS8717</name>
</gene>
<feature type="region of interest" description="Disordered" evidence="1">
    <location>
        <begin position="1"/>
        <end position="46"/>
    </location>
</feature>
<name>A0ABC8R8X9_9AQUA</name>
<evidence type="ECO:0000313" key="3">
    <source>
        <dbReference type="Proteomes" id="UP001642360"/>
    </source>
</evidence>
<feature type="compositionally biased region" description="Polar residues" evidence="1">
    <location>
        <begin position="29"/>
        <end position="41"/>
    </location>
</feature>
<evidence type="ECO:0000313" key="2">
    <source>
        <dbReference type="EMBL" id="CAK9141187.1"/>
    </source>
</evidence>
<keyword evidence="3" id="KW-1185">Reference proteome</keyword>
<organism evidence="2 3">
    <name type="scientific">Ilex paraguariensis</name>
    <name type="common">yerba mate</name>
    <dbReference type="NCBI Taxonomy" id="185542"/>
    <lineage>
        <taxon>Eukaryota</taxon>
        <taxon>Viridiplantae</taxon>
        <taxon>Streptophyta</taxon>
        <taxon>Embryophyta</taxon>
        <taxon>Tracheophyta</taxon>
        <taxon>Spermatophyta</taxon>
        <taxon>Magnoliopsida</taxon>
        <taxon>eudicotyledons</taxon>
        <taxon>Gunneridae</taxon>
        <taxon>Pentapetalae</taxon>
        <taxon>asterids</taxon>
        <taxon>campanulids</taxon>
        <taxon>Aquifoliales</taxon>
        <taxon>Aquifoliaceae</taxon>
        <taxon>Ilex</taxon>
    </lineage>
</organism>